<feature type="region of interest" description="Disordered" evidence="1">
    <location>
        <begin position="263"/>
        <end position="293"/>
    </location>
</feature>
<feature type="region of interest" description="Disordered" evidence="1">
    <location>
        <begin position="1"/>
        <end position="57"/>
    </location>
</feature>
<comment type="caution">
    <text evidence="2">The sequence shown here is derived from an EMBL/GenBank/DDBJ whole genome shotgun (WGS) entry which is preliminary data.</text>
</comment>
<evidence type="ECO:0000256" key="1">
    <source>
        <dbReference type="SAM" id="MobiDB-lite"/>
    </source>
</evidence>
<organism evidence="2 3">
    <name type="scientific">Lasiosphaeria miniovina</name>
    <dbReference type="NCBI Taxonomy" id="1954250"/>
    <lineage>
        <taxon>Eukaryota</taxon>
        <taxon>Fungi</taxon>
        <taxon>Dikarya</taxon>
        <taxon>Ascomycota</taxon>
        <taxon>Pezizomycotina</taxon>
        <taxon>Sordariomycetes</taxon>
        <taxon>Sordariomycetidae</taxon>
        <taxon>Sordariales</taxon>
        <taxon>Lasiosphaeriaceae</taxon>
        <taxon>Lasiosphaeria</taxon>
    </lineage>
</organism>
<dbReference type="EMBL" id="JAUIRO010000008">
    <property type="protein sequence ID" value="KAK0703048.1"/>
    <property type="molecule type" value="Genomic_DNA"/>
</dbReference>
<protein>
    <submittedName>
        <fullName evidence="2">Uncharacterized protein</fullName>
    </submittedName>
</protein>
<feature type="region of interest" description="Disordered" evidence="1">
    <location>
        <begin position="326"/>
        <end position="353"/>
    </location>
</feature>
<feature type="region of interest" description="Disordered" evidence="1">
    <location>
        <begin position="143"/>
        <end position="171"/>
    </location>
</feature>
<feature type="compositionally biased region" description="Low complexity" evidence="1">
    <location>
        <begin position="8"/>
        <end position="23"/>
    </location>
</feature>
<dbReference type="Proteomes" id="UP001172101">
    <property type="component" value="Unassembled WGS sequence"/>
</dbReference>
<sequence length="385" mass="40133">MYTPDGTSLSFPNPLLLEPSSSSTITEMGEIPIPSIEDAVDGDDVKPAPQKDTEAFSNAPDSRYVEFIPNYSSTSVLGRRLTHFFNGLAETRRVRAAAKGESKGEGKALERRARVAAAAKGKGKAQAFSPDAPATLASLANSFGPEQWGQQGNADSSNMRPSPPSPEAVMTHFSEPFDFGSYLGASAVVVGGGENNNNNEPSTMLPPRDSYPDVLGSGSHNAFAAAGTAVSFTWDAGLPYIEDSVWFAPSNRRDDVVTQASAPLPATASPTPPSSGGVGVGSQAPVPVAAPAPPPDTTVSFTWDPELSYIEDSVWFAPSRRGDDLVTKTTAPLPAASPTPPSDGSVSTQAPAPVEYIDPAADTPRMQPADSWSTRIASSLLKVAA</sequence>
<gene>
    <name evidence="2" type="ORF">B0T26DRAFT_729685</name>
</gene>
<dbReference type="RefSeq" id="XP_060289907.1">
    <property type="nucleotide sequence ID" value="XM_060442971.1"/>
</dbReference>
<reference evidence="2" key="1">
    <citation type="submission" date="2023-06" db="EMBL/GenBank/DDBJ databases">
        <title>Genome-scale phylogeny and comparative genomics of the fungal order Sordariales.</title>
        <authorList>
            <consortium name="Lawrence Berkeley National Laboratory"/>
            <person name="Hensen N."/>
            <person name="Bonometti L."/>
            <person name="Westerberg I."/>
            <person name="Brannstrom I.O."/>
            <person name="Guillou S."/>
            <person name="Cros-Aarteil S."/>
            <person name="Calhoun S."/>
            <person name="Haridas S."/>
            <person name="Kuo A."/>
            <person name="Mondo S."/>
            <person name="Pangilinan J."/>
            <person name="Riley R."/>
            <person name="LaButti K."/>
            <person name="Andreopoulos B."/>
            <person name="Lipzen A."/>
            <person name="Chen C."/>
            <person name="Yanf M."/>
            <person name="Daum C."/>
            <person name="Ng V."/>
            <person name="Clum A."/>
            <person name="Steindorff A."/>
            <person name="Ohm R."/>
            <person name="Martin F."/>
            <person name="Silar P."/>
            <person name="Natvig D."/>
            <person name="Lalanne C."/>
            <person name="Gautier V."/>
            <person name="Ament-velasquez S.L."/>
            <person name="Kruys A."/>
            <person name="Hutchinson M.I."/>
            <person name="Powell A.J."/>
            <person name="Barry K."/>
            <person name="Miller A.N."/>
            <person name="Grigoriev I.V."/>
            <person name="Debuchy R."/>
            <person name="Gladieux P."/>
            <person name="Thoren M.H."/>
            <person name="Johannesson H."/>
        </authorList>
    </citation>
    <scope>NUCLEOTIDE SEQUENCE</scope>
    <source>
        <strain evidence="2">SMH2392-1A</strain>
    </source>
</reference>
<proteinExistence type="predicted"/>
<feature type="compositionally biased region" description="Basic and acidic residues" evidence="1">
    <location>
        <begin position="43"/>
        <end position="54"/>
    </location>
</feature>
<dbReference type="AlphaFoldDB" id="A0AA39ZSY9"/>
<dbReference type="GeneID" id="85326241"/>
<evidence type="ECO:0000313" key="2">
    <source>
        <dbReference type="EMBL" id="KAK0703048.1"/>
    </source>
</evidence>
<evidence type="ECO:0000313" key="3">
    <source>
        <dbReference type="Proteomes" id="UP001172101"/>
    </source>
</evidence>
<accession>A0AA39ZSY9</accession>
<keyword evidence="3" id="KW-1185">Reference proteome</keyword>
<feature type="compositionally biased region" description="Polar residues" evidence="1">
    <location>
        <begin position="148"/>
        <end position="160"/>
    </location>
</feature>
<name>A0AA39ZSY9_9PEZI</name>